<dbReference type="InterPro" id="IPR048279">
    <property type="entry name" value="MdtK-like"/>
</dbReference>
<keyword evidence="6 7" id="KW-0472">Membrane</keyword>
<sequence>MSKAKTLKPVKLSLIAITWPIFIEIMLHMLMGNADTLMLSYYSDHSVAAVGLSNQLLQIIIVMFGFIATGASVVVAQSLGASKVKQSSEVAVMAIAVNLGFGLLLSLILFLFGKTFLSWMNTPDELMDQAYSFLVIVGGFSFVQAVIMTIGAIIRSYGFTRDAMNVAIFMNVLNVLGNCLVIFGPFGFPVLGVQGVAISTTVSRFIGLVVILYLLNKRVPGQLPFKSLLTLPIQYLKDLLKIGLPAAGEHLAYSTSQIAITYFITLLGTDALTTKVYALNIMMFIFLFSVSIGEGTQIIVGRLIGSRENDKAYSTCLRSLKYAMAISFFMALIVALSAKNLLSIFTHDHAIIAAGAALLYVTVILEPGRSFNLVVISSLRAAGDAKFPVLMGVISMCGISVPLAYFLGITMEMGLLGIWIAFIVDEWLRGLLMLWRWRSRIWERKNVLDIQPGAAHT</sequence>
<evidence type="ECO:0000256" key="6">
    <source>
        <dbReference type="ARBA" id="ARBA00023136"/>
    </source>
</evidence>
<name>A0A9X2BCN0_9BACL</name>
<evidence type="ECO:0000313" key="8">
    <source>
        <dbReference type="EMBL" id="MCK6256691.1"/>
    </source>
</evidence>
<dbReference type="CDD" id="cd13134">
    <property type="entry name" value="MATE_like_8"/>
    <property type="match status" value="1"/>
</dbReference>
<reference evidence="8" key="1">
    <citation type="submission" date="2021-09" db="EMBL/GenBank/DDBJ databases">
        <title>Genome analysis of Fictibacillus sp. KIGAM418 isolated from marine sediment.</title>
        <authorList>
            <person name="Seo M.-J."/>
            <person name="Cho E.-S."/>
            <person name="Hwang C.Y."/>
        </authorList>
    </citation>
    <scope>NUCLEOTIDE SEQUENCE</scope>
    <source>
        <strain evidence="8">KIGAM418</strain>
    </source>
</reference>
<feature type="transmembrane region" description="Helical" evidence="7">
    <location>
        <begin position="166"/>
        <end position="188"/>
    </location>
</feature>
<comment type="caution">
    <text evidence="8">The sequence shown here is derived from an EMBL/GenBank/DDBJ whole genome shotgun (WGS) entry which is preliminary data.</text>
</comment>
<keyword evidence="2" id="KW-0813">Transport</keyword>
<proteinExistence type="predicted"/>
<dbReference type="PANTHER" id="PTHR42925:SF1">
    <property type="entry name" value="VIRULENCE FACTOR MVIN"/>
    <property type="match status" value="1"/>
</dbReference>
<dbReference type="InterPro" id="IPR047135">
    <property type="entry name" value="YsiQ"/>
</dbReference>
<evidence type="ECO:0000256" key="7">
    <source>
        <dbReference type="SAM" id="Phobius"/>
    </source>
</evidence>
<gene>
    <name evidence="8" type="ORF">LCY76_08800</name>
</gene>
<feature type="transmembrane region" description="Helical" evidence="7">
    <location>
        <begin position="320"/>
        <end position="338"/>
    </location>
</feature>
<dbReference type="EMBL" id="JAIWJX010000002">
    <property type="protein sequence ID" value="MCK6256691.1"/>
    <property type="molecule type" value="Genomic_DNA"/>
</dbReference>
<feature type="transmembrane region" description="Helical" evidence="7">
    <location>
        <begin position="194"/>
        <end position="215"/>
    </location>
</feature>
<feature type="transmembrane region" description="Helical" evidence="7">
    <location>
        <begin position="91"/>
        <end position="113"/>
    </location>
</feature>
<accession>A0A9X2BCN0</accession>
<keyword evidence="4 7" id="KW-0812">Transmembrane</keyword>
<organism evidence="8 9">
    <name type="scientific">Fictibacillus marinisediminis</name>
    <dbReference type="NCBI Taxonomy" id="2878389"/>
    <lineage>
        <taxon>Bacteria</taxon>
        <taxon>Bacillati</taxon>
        <taxon>Bacillota</taxon>
        <taxon>Bacilli</taxon>
        <taxon>Bacillales</taxon>
        <taxon>Fictibacillaceae</taxon>
        <taxon>Fictibacillus</taxon>
    </lineage>
</organism>
<evidence type="ECO:0000256" key="5">
    <source>
        <dbReference type="ARBA" id="ARBA00022989"/>
    </source>
</evidence>
<dbReference type="RefSeq" id="WP_248252324.1">
    <property type="nucleotide sequence ID" value="NZ_JAIWJX010000002.1"/>
</dbReference>
<comment type="subcellular location">
    <subcellularLocation>
        <location evidence="1">Cell membrane</location>
        <topology evidence="1">Multi-pass membrane protein</topology>
    </subcellularLocation>
</comment>
<feature type="transmembrane region" description="Helical" evidence="7">
    <location>
        <begin position="56"/>
        <end position="79"/>
    </location>
</feature>
<protein>
    <submittedName>
        <fullName evidence="8">MATE family efflux transporter</fullName>
    </submittedName>
</protein>
<feature type="transmembrane region" description="Helical" evidence="7">
    <location>
        <begin position="389"/>
        <end position="407"/>
    </location>
</feature>
<dbReference type="Pfam" id="PF01554">
    <property type="entry name" value="MatE"/>
    <property type="match status" value="2"/>
</dbReference>
<dbReference type="NCBIfam" id="TIGR00797">
    <property type="entry name" value="matE"/>
    <property type="match status" value="1"/>
</dbReference>
<evidence type="ECO:0000256" key="2">
    <source>
        <dbReference type="ARBA" id="ARBA00022448"/>
    </source>
</evidence>
<feature type="transmembrane region" description="Helical" evidence="7">
    <location>
        <begin position="350"/>
        <end position="368"/>
    </location>
</feature>
<keyword evidence="9" id="KW-1185">Reference proteome</keyword>
<dbReference type="InterPro" id="IPR002528">
    <property type="entry name" value="MATE_fam"/>
</dbReference>
<feature type="transmembrane region" description="Helical" evidence="7">
    <location>
        <begin position="413"/>
        <end position="435"/>
    </location>
</feature>
<feature type="transmembrane region" description="Helical" evidence="7">
    <location>
        <begin position="133"/>
        <end position="154"/>
    </location>
</feature>
<dbReference type="GO" id="GO:0015297">
    <property type="term" value="F:antiporter activity"/>
    <property type="evidence" value="ECO:0007669"/>
    <property type="project" value="InterPro"/>
</dbReference>
<dbReference type="Proteomes" id="UP001139011">
    <property type="component" value="Unassembled WGS sequence"/>
</dbReference>
<feature type="transmembrane region" description="Helical" evidence="7">
    <location>
        <begin position="251"/>
        <end position="269"/>
    </location>
</feature>
<evidence type="ECO:0000256" key="1">
    <source>
        <dbReference type="ARBA" id="ARBA00004651"/>
    </source>
</evidence>
<keyword evidence="5 7" id="KW-1133">Transmembrane helix</keyword>
<feature type="transmembrane region" description="Helical" evidence="7">
    <location>
        <begin position="281"/>
        <end position="300"/>
    </location>
</feature>
<evidence type="ECO:0000256" key="4">
    <source>
        <dbReference type="ARBA" id="ARBA00022692"/>
    </source>
</evidence>
<dbReference type="GO" id="GO:0005886">
    <property type="term" value="C:plasma membrane"/>
    <property type="evidence" value="ECO:0007669"/>
    <property type="project" value="UniProtKB-SubCell"/>
</dbReference>
<keyword evidence="3" id="KW-1003">Cell membrane</keyword>
<dbReference type="AlphaFoldDB" id="A0A9X2BCN0"/>
<dbReference type="GO" id="GO:0042910">
    <property type="term" value="F:xenobiotic transmembrane transporter activity"/>
    <property type="evidence" value="ECO:0007669"/>
    <property type="project" value="InterPro"/>
</dbReference>
<dbReference type="PIRSF" id="PIRSF006603">
    <property type="entry name" value="DinF"/>
    <property type="match status" value="1"/>
</dbReference>
<feature type="transmembrane region" description="Helical" evidence="7">
    <location>
        <begin position="12"/>
        <end position="31"/>
    </location>
</feature>
<dbReference type="PANTHER" id="PTHR42925">
    <property type="entry name" value="MULTIDRUG AND TOXIN EFFLUX PROTEIN MATE FAMILY"/>
    <property type="match status" value="1"/>
</dbReference>
<evidence type="ECO:0000313" key="9">
    <source>
        <dbReference type="Proteomes" id="UP001139011"/>
    </source>
</evidence>
<evidence type="ECO:0000256" key="3">
    <source>
        <dbReference type="ARBA" id="ARBA00022475"/>
    </source>
</evidence>